<feature type="compositionally biased region" description="Polar residues" evidence="3">
    <location>
        <begin position="38"/>
        <end position="49"/>
    </location>
</feature>
<keyword evidence="2" id="KW-0175">Coiled coil</keyword>
<dbReference type="InterPro" id="IPR011992">
    <property type="entry name" value="EF-hand-dom_pair"/>
</dbReference>
<dbReference type="AlphaFoldDB" id="A0A0V0QRK3"/>
<organism evidence="5 6">
    <name type="scientific">Pseudocohnilembus persalinus</name>
    <name type="common">Ciliate</name>
    <dbReference type="NCBI Taxonomy" id="266149"/>
    <lineage>
        <taxon>Eukaryota</taxon>
        <taxon>Sar</taxon>
        <taxon>Alveolata</taxon>
        <taxon>Ciliophora</taxon>
        <taxon>Intramacronucleata</taxon>
        <taxon>Oligohymenophorea</taxon>
        <taxon>Scuticociliatia</taxon>
        <taxon>Philasterida</taxon>
        <taxon>Pseudocohnilembidae</taxon>
        <taxon>Pseudocohnilembus</taxon>
    </lineage>
</organism>
<feature type="region of interest" description="Disordered" evidence="3">
    <location>
        <begin position="502"/>
        <end position="536"/>
    </location>
</feature>
<dbReference type="Pfam" id="PF13499">
    <property type="entry name" value="EF-hand_7"/>
    <property type="match status" value="1"/>
</dbReference>
<dbReference type="SUPFAM" id="SSF47473">
    <property type="entry name" value="EF-hand"/>
    <property type="match status" value="1"/>
</dbReference>
<reference evidence="5 6" key="1">
    <citation type="journal article" date="2015" name="Sci. Rep.">
        <title>Genome of the facultative scuticociliatosis pathogen Pseudocohnilembus persalinus provides insight into its virulence through horizontal gene transfer.</title>
        <authorList>
            <person name="Xiong J."/>
            <person name="Wang G."/>
            <person name="Cheng J."/>
            <person name="Tian M."/>
            <person name="Pan X."/>
            <person name="Warren A."/>
            <person name="Jiang C."/>
            <person name="Yuan D."/>
            <person name="Miao W."/>
        </authorList>
    </citation>
    <scope>NUCLEOTIDE SEQUENCE [LARGE SCALE GENOMIC DNA]</scope>
    <source>
        <strain evidence="5">36N120E</strain>
    </source>
</reference>
<evidence type="ECO:0000259" key="4">
    <source>
        <dbReference type="PROSITE" id="PS50222"/>
    </source>
</evidence>
<dbReference type="InParanoid" id="A0A0V0QRK3"/>
<feature type="region of interest" description="Disordered" evidence="3">
    <location>
        <begin position="307"/>
        <end position="329"/>
    </location>
</feature>
<keyword evidence="1" id="KW-0106">Calcium</keyword>
<keyword evidence="6" id="KW-1185">Reference proteome</keyword>
<protein>
    <recommendedName>
        <fullName evidence="4">EF-hand domain-containing protein</fullName>
    </recommendedName>
</protein>
<dbReference type="Proteomes" id="UP000054937">
    <property type="component" value="Unassembled WGS sequence"/>
</dbReference>
<evidence type="ECO:0000313" key="6">
    <source>
        <dbReference type="Proteomes" id="UP000054937"/>
    </source>
</evidence>
<dbReference type="GO" id="GO:0005509">
    <property type="term" value="F:calcium ion binding"/>
    <property type="evidence" value="ECO:0007669"/>
    <property type="project" value="InterPro"/>
</dbReference>
<dbReference type="CDD" id="cd00051">
    <property type="entry name" value="EFh"/>
    <property type="match status" value="1"/>
</dbReference>
<feature type="domain" description="EF-hand" evidence="4">
    <location>
        <begin position="808"/>
        <end position="843"/>
    </location>
</feature>
<dbReference type="OrthoDB" id="285536at2759"/>
<dbReference type="PROSITE" id="PS50222">
    <property type="entry name" value="EF_HAND_2"/>
    <property type="match status" value="2"/>
</dbReference>
<feature type="compositionally biased region" description="Polar residues" evidence="3">
    <location>
        <begin position="136"/>
        <end position="145"/>
    </location>
</feature>
<dbReference type="InterPro" id="IPR018247">
    <property type="entry name" value="EF_Hand_1_Ca_BS"/>
</dbReference>
<feature type="compositionally biased region" description="Low complexity" evidence="3">
    <location>
        <begin position="50"/>
        <end position="60"/>
    </location>
</feature>
<gene>
    <name evidence="5" type="ORF">PPERSA_06592</name>
</gene>
<evidence type="ECO:0000313" key="5">
    <source>
        <dbReference type="EMBL" id="KRX04958.1"/>
    </source>
</evidence>
<feature type="region of interest" description="Disordered" evidence="3">
    <location>
        <begin position="38"/>
        <end position="75"/>
    </location>
</feature>
<evidence type="ECO:0000256" key="3">
    <source>
        <dbReference type="SAM" id="MobiDB-lite"/>
    </source>
</evidence>
<feature type="domain" description="EF-hand" evidence="4">
    <location>
        <begin position="844"/>
        <end position="879"/>
    </location>
</feature>
<dbReference type="Gene3D" id="1.10.238.10">
    <property type="entry name" value="EF-hand"/>
    <property type="match status" value="1"/>
</dbReference>
<evidence type="ECO:0000256" key="2">
    <source>
        <dbReference type="SAM" id="Coils"/>
    </source>
</evidence>
<name>A0A0V0QRK3_PSEPJ</name>
<accession>A0A0V0QRK3</accession>
<dbReference type="EMBL" id="LDAU01000110">
    <property type="protein sequence ID" value="KRX04958.1"/>
    <property type="molecule type" value="Genomic_DNA"/>
</dbReference>
<evidence type="ECO:0000256" key="1">
    <source>
        <dbReference type="ARBA" id="ARBA00022837"/>
    </source>
</evidence>
<feature type="compositionally biased region" description="Basic and acidic residues" evidence="3">
    <location>
        <begin position="308"/>
        <end position="323"/>
    </location>
</feature>
<feature type="region of interest" description="Disordered" evidence="3">
    <location>
        <begin position="116"/>
        <end position="151"/>
    </location>
</feature>
<dbReference type="InterPro" id="IPR002048">
    <property type="entry name" value="EF_hand_dom"/>
</dbReference>
<feature type="coiled-coil region" evidence="2">
    <location>
        <begin position="612"/>
        <end position="676"/>
    </location>
</feature>
<proteinExistence type="predicted"/>
<sequence length="940" mass="110675">MDPCYYHQIIVKNQFPQDYYQYRNNINQGINEKLKDGSFTSMDNSKTSLQKNNQVKQQNQPTERQNYTSLGEKRNKNQEIVYTQNKVALSSEKQYQNIKTQIANQQHPIRTIFLEKQQKNQQQKSQDTNERDENKTQTLNDGVQEQESENVKKNPVLNIFKSQLLSKNKLNKNDDNPISSIRFQENTDKMQDNNQNQPNYFQQQSATHRNLEKIKTENQSLEYLSSLNNQHSINKDYIYNSEVSASQQNSNYPNNKDNNQYNIEKEIASQYSTTINNIINTLQIPKVQKISNTPSYYSSLQYLHSPRLAKESERKRIKEEKKNQKNQQKKIQQMVQQNLNLNSNQLEDLYKLVKKKKKNEDKKMGEILEQEINSKKLKNPIKLKNNTELQKSDTSLSQSVLPSSKNKQIEEWQYKNKEEYLEAEGILQKTSNLKNLSQLDLFYEKQLQQCQFVSMEQEEQGRYQTKKYEPQDHITRLIKGKNKIKAIADYMDLFKPIQYEPHPYLFTPPQSPKNEKRSKRQNKNKNNSSSEDLDEFDSSIISEESEILDNKNKNNYQIALHVTTPKNTVEDKIKLSLAATQIQSRRKSQIVGLMGIKTKSALEQQSLMDNSISLKKEKQNQIQQELEAAKNNKNILSILVDDINQKNKNKSFFKIQEEEEEKQQLTQQEESNLENEEILSPNSRIKQKVDKFEIDFPEKKKQDRTHIDKNIKKLETKKEVIRKIGKVNMNLQQLNIPQILNQIPEYFIDKNIKKSDKPSNFTRRDIHQMYILYKALHEVTSQRYPSYKLDDGLDYDTYRNGIYQVYMYSEELAQRVFRLIDYNFSGFMDWQEFIKLMVSISAKTLSEKINLFIKIADEDGNGSLSWEEIYDLAKICLSKYIKNEDDGFLEMLCEYYTKLIFQIVNVDVNEEIPLELIKQTIINSKNAEGDLLCMFCGADI</sequence>
<comment type="caution">
    <text evidence="5">The sequence shown here is derived from an EMBL/GenBank/DDBJ whole genome shotgun (WGS) entry which is preliminary data.</text>
</comment>
<dbReference type="PROSITE" id="PS00018">
    <property type="entry name" value="EF_HAND_1"/>
    <property type="match status" value="1"/>
</dbReference>